<dbReference type="InterPro" id="IPR011989">
    <property type="entry name" value="ARM-like"/>
</dbReference>
<dbReference type="InterPro" id="IPR001494">
    <property type="entry name" value="Importin-beta_N"/>
</dbReference>
<dbReference type="InterPro" id="IPR057941">
    <property type="entry name" value="TPR_TNPO3_IPO13_2nd"/>
</dbReference>
<reference evidence="2" key="1">
    <citation type="journal article" date="2023" name="Mol. Biol. Evol.">
        <title>Third-Generation Sequencing Reveals the Adaptive Role of the Epigenome in Three Deep-Sea Polychaetes.</title>
        <authorList>
            <person name="Perez M."/>
            <person name="Aroh O."/>
            <person name="Sun Y."/>
            <person name="Lan Y."/>
            <person name="Juniper S.K."/>
            <person name="Young C.R."/>
            <person name="Angers B."/>
            <person name="Qian P.Y."/>
        </authorList>
    </citation>
    <scope>NUCLEOTIDE SEQUENCE</scope>
    <source>
        <strain evidence="2">R07B-5</strain>
    </source>
</reference>
<dbReference type="InterPro" id="IPR016024">
    <property type="entry name" value="ARM-type_fold"/>
</dbReference>
<dbReference type="AlphaFoldDB" id="A0AAD9NXI6"/>
<dbReference type="PANTHER" id="PTHR12363:SF42">
    <property type="entry name" value="TRANSPORTIN-3"/>
    <property type="match status" value="1"/>
</dbReference>
<dbReference type="SUPFAM" id="SSF48371">
    <property type="entry name" value="ARM repeat"/>
    <property type="match status" value="1"/>
</dbReference>
<dbReference type="InterPro" id="IPR013598">
    <property type="entry name" value="Exportin-1/Importin-b-like"/>
</dbReference>
<dbReference type="Pfam" id="PF08389">
    <property type="entry name" value="Xpo1"/>
    <property type="match status" value="1"/>
</dbReference>
<sequence>MDSAPSLETVLVALNALYRNPDTTGKEKASVWLGELQKSVYAWQISDQLLQLNQDIESCYFAAQTMRTKIQYAFHELPAASHQSLRDSLLNHATRISEETPPVIETQLCLAVADLSLQMATWKDPVPELIQKFGQNPQQWNFLLELLTVLPEEINSRSLRLGANRRAEITDELVKASPMMLQLLIAVLETKREDVRVGAKVFRCLSSWLTANAVPQENIIGTPLVAALFQVMMDRESPSNIHEAVTDCLCSALYIVEDLDKNGALAQELFQGVMALPDAYHLSVAYEDMDKTVNYCRIFTEMAESFLEVIVNTPNTGFGDLRTLELLLMCVGHHQYEVADITFNFWYRLSEALYQRNAQPLNETFKPYIQRLIVALCCQCQFDSDHEGIAESTDEFVDFRSRVSELIKDVVFITDSSCCFIQMFENLKNQSADASWDTSEAALFIMCAVAKNILPDDNEIVPQVLNAVLQLPESTHIALRYTSILLVGELSDWIEKHPEFLGELTSCTSLLVVISWSSRICSCILKYIIN</sequence>
<dbReference type="Pfam" id="PF24138">
    <property type="entry name" value="TPR_TNPO3_IPO13_2nd"/>
    <property type="match status" value="1"/>
</dbReference>
<dbReference type="Pfam" id="PF24140">
    <property type="entry name" value="TPR_TNPO3_IPO13_3rd"/>
    <property type="match status" value="1"/>
</dbReference>
<feature type="domain" description="Importin N-terminal" evidence="1">
    <location>
        <begin position="29"/>
        <end position="95"/>
    </location>
</feature>
<dbReference type="GO" id="GO:0031267">
    <property type="term" value="F:small GTPase binding"/>
    <property type="evidence" value="ECO:0007669"/>
    <property type="project" value="InterPro"/>
</dbReference>
<evidence type="ECO:0000313" key="2">
    <source>
        <dbReference type="EMBL" id="KAK2184272.1"/>
    </source>
</evidence>
<dbReference type="Proteomes" id="UP001209878">
    <property type="component" value="Unassembled WGS sequence"/>
</dbReference>
<evidence type="ECO:0000259" key="1">
    <source>
        <dbReference type="SMART" id="SM00913"/>
    </source>
</evidence>
<dbReference type="InterPro" id="IPR051345">
    <property type="entry name" value="Importin_beta-like_NTR"/>
</dbReference>
<dbReference type="EMBL" id="JAODUO010000273">
    <property type="protein sequence ID" value="KAK2184272.1"/>
    <property type="molecule type" value="Genomic_DNA"/>
</dbReference>
<dbReference type="SMART" id="SM00913">
    <property type="entry name" value="IBN_N"/>
    <property type="match status" value="1"/>
</dbReference>
<gene>
    <name evidence="2" type="ORF">NP493_274g02007</name>
</gene>
<evidence type="ECO:0000313" key="3">
    <source>
        <dbReference type="Proteomes" id="UP001209878"/>
    </source>
</evidence>
<proteinExistence type="predicted"/>
<organism evidence="2 3">
    <name type="scientific">Ridgeia piscesae</name>
    <name type="common">Tubeworm</name>
    <dbReference type="NCBI Taxonomy" id="27915"/>
    <lineage>
        <taxon>Eukaryota</taxon>
        <taxon>Metazoa</taxon>
        <taxon>Spiralia</taxon>
        <taxon>Lophotrochozoa</taxon>
        <taxon>Annelida</taxon>
        <taxon>Polychaeta</taxon>
        <taxon>Sedentaria</taxon>
        <taxon>Canalipalpata</taxon>
        <taxon>Sabellida</taxon>
        <taxon>Siboglinidae</taxon>
        <taxon>Ridgeia</taxon>
    </lineage>
</organism>
<keyword evidence="3" id="KW-1185">Reference proteome</keyword>
<protein>
    <recommendedName>
        <fullName evidence="1">Importin N-terminal domain-containing protein</fullName>
    </recommendedName>
</protein>
<dbReference type="GO" id="GO:0005737">
    <property type="term" value="C:cytoplasm"/>
    <property type="evidence" value="ECO:0007669"/>
    <property type="project" value="TreeGrafter"/>
</dbReference>
<dbReference type="Gene3D" id="1.25.10.10">
    <property type="entry name" value="Leucine-rich Repeat Variant"/>
    <property type="match status" value="1"/>
</dbReference>
<dbReference type="PANTHER" id="PTHR12363">
    <property type="entry name" value="TRANSPORTIN 3 AND IMPORTIN 13"/>
    <property type="match status" value="1"/>
</dbReference>
<accession>A0AAD9NXI6</accession>
<comment type="caution">
    <text evidence="2">The sequence shown here is derived from an EMBL/GenBank/DDBJ whole genome shotgun (WGS) entry which is preliminary data.</text>
</comment>
<name>A0AAD9NXI6_RIDPI</name>
<dbReference type="InterPro" id="IPR057942">
    <property type="entry name" value="TPR_TNPO3_IPO13_3rd"/>
</dbReference>
<dbReference type="GO" id="GO:0006606">
    <property type="term" value="P:protein import into nucleus"/>
    <property type="evidence" value="ECO:0007669"/>
    <property type="project" value="TreeGrafter"/>
</dbReference>
<dbReference type="Pfam" id="PF03810">
    <property type="entry name" value="IBN_N"/>
    <property type="match status" value="1"/>
</dbReference>